<keyword evidence="2" id="KW-1185">Reference proteome</keyword>
<dbReference type="InterPro" id="IPR052823">
    <property type="entry name" value="SXP/RAL-2_related"/>
</dbReference>
<dbReference type="PANTHER" id="PTHR21593">
    <property type="entry name" value="PRION-LIKE- Q/N-RICH -DOMAIN-BEARING PROTEIN PROTEIN"/>
    <property type="match status" value="1"/>
</dbReference>
<dbReference type="Proteomes" id="UP000887569">
    <property type="component" value="Unplaced"/>
</dbReference>
<dbReference type="PANTHER" id="PTHR21593:SF36">
    <property type="entry name" value="DUF148 DOMAIN-CONTAINING PROTEIN-RELATED"/>
    <property type="match status" value="1"/>
</dbReference>
<feature type="compositionally biased region" description="Polar residues" evidence="1">
    <location>
        <begin position="7"/>
        <end position="20"/>
    </location>
</feature>
<name>A0A915BRP5_PARUN</name>
<accession>A0A915BRP5</accession>
<protein>
    <submittedName>
        <fullName evidence="3">DUF148 domain-containing protein</fullName>
    </submittedName>
</protein>
<proteinExistence type="predicted"/>
<dbReference type="WBParaSite" id="PgR054_g065_t02">
    <property type="protein sequence ID" value="PgR054_g065_t02"/>
    <property type="gene ID" value="PgR054_g065"/>
</dbReference>
<evidence type="ECO:0000313" key="2">
    <source>
        <dbReference type="Proteomes" id="UP000887569"/>
    </source>
</evidence>
<evidence type="ECO:0000256" key="1">
    <source>
        <dbReference type="SAM" id="MobiDB-lite"/>
    </source>
</evidence>
<evidence type="ECO:0000313" key="3">
    <source>
        <dbReference type="WBParaSite" id="PgR054_g065_t02"/>
    </source>
</evidence>
<sequence length="155" mass="17518">MQIMTEDLTTPNEAPTSNDEQVPHFIKNLNTESLQELEKILQDSSITKQQQEEAITEWANKQGGEIQELFKEEVKELHNVIETMNTKIDESDMDDVAKDAAHKMQAVFSDMGITVGENAQKLSTIMNSLSTEDQGQVNEFLFSMIKPIIDLTQSK</sequence>
<dbReference type="AlphaFoldDB" id="A0A915BRP5"/>
<reference evidence="3" key="1">
    <citation type="submission" date="2022-11" db="UniProtKB">
        <authorList>
            <consortium name="WormBaseParasite"/>
        </authorList>
    </citation>
    <scope>IDENTIFICATION</scope>
</reference>
<organism evidence="2 3">
    <name type="scientific">Parascaris univalens</name>
    <name type="common">Nematode worm</name>
    <dbReference type="NCBI Taxonomy" id="6257"/>
    <lineage>
        <taxon>Eukaryota</taxon>
        <taxon>Metazoa</taxon>
        <taxon>Ecdysozoa</taxon>
        <taxon>Nematoda</taxon>
        <taxon>Chromadorea</taxon>
        <taxon>Rhabditida</taxon>
        <taxon>Spirurina</taxon>
        <taxon>Ascaridomorpha</taxon>
        <taxon>Ascaridoidea</taxon>
        <taxon>Ascarididae</taxon>
        <taxon>Parascaris</taxon>
    </lineage>
</organism>
<feature type="region of interest" description="Disordered" evidence="1">
    <location>
        <begin position="1"/>
        <end position="21"/>
    </location>
</feature>